<evidence type="ECO:0000256" key="2">
    <source>
        <dbReference type="ARBA" id="ARBA00022679"/>
    </source>
</evidence>
<dbReference type="EMBL" id="LYPA01000025">
    <property type="protein sequence ID" value="OBR68500.1"/>
    <property type="molecule type" value="Genomic_DNA"/>
</dbReference>
<dbReference type="SUPFAM" id="SSF56214">
    <property type="entry name" value="4'-phosphopantetheinyl transferase"/>
    <property type="match status" value="2"/>
</dbReference>
<dbReference type="STRING" id="1844972.A7K91_09890"/>
<dbReference type="InterPro" id="IPR055066">
    <property type="entry name" value="AASDHPPT_N"/>
</dbReference>
<protein>
    <submittedName>
        <fullName evidence="5">Uncharacterized protein</fullName>
    </submittedName>
</protein>
<evidence type="ECO:0000259" key="3">
    <source>
        <dbReference type="Pfam" id="PF01648"/>
    </source>
</evidence>
<dbReference type="Pfam" id="PF01648">
    <property type="entry name" value="ACPS"/>
    <property type="match status" value="1"/>
</dbReference>
<evidence type="ECO:0000259" key="4">
    <source>
        <dbReference type="Pfam" id="PF22624"/>
    </source>
</evidence>
<organism evidence="5 6">
    <name type="scientific">Paenibacillus oryzae</name>
    <dbReference type="NCBI Taxonomy" id="1844972"/>
    <lineage>
        <taxon>Bacteria</taxon>
        <taxon>Bacillati</taxon>
        <taxon>Bacillota</taxon>
        <taxon>Bacilli</taxon>
        <taxon>Bacillales</taxon>
        <taxon>Paenibacillaceae</taxon>
        <taxon>Paenibacillus</taxon>
    </lineage>
</organism>
<dbReference type="Gene3D" id="3.90.470.20">
    <property type="entry name" value="4'-phosphopantetheinyl transferase domain"/>
    <property type="match status" value="2"/>
</dbReference>
<feature type="domain" description="4'-phosphopantetheinyl transferase N-terminal" evidence="4">
    <location>
        <begin position="24"/>
        <end position="105"/>
    </location>
</feature>
<dbReference type="OrthoDB" id="9808281at2"/>
<gene>
    <name evidence="5" type="ORF">A7K91_09890</name>
</gene>
<name>A0A1A5YSW7_9BACL</name>
<keyword evidence="6" id="KW-1185">Reference proteome</keyword>
<evidence type="ECO:0000256" key="1">
    <source>
        <dbReference type="ARBA" id="ARBA00010990"/>
    </source>
</evidence>
<dbReference type="PANTHER" id="PTHR12215:SF10">
    <property type="entry name" value="L-AMINOADIPATE-SEMIALDEHYDE DEHYDROGENASE-PHOSPHOPANTETHEINYL TRANSFERASE"/>
    <property type="match status" value="1"/>
</dbReference>
<keyword evidence="2" id="KW-0808">Transferase</keyword>
<dbReference type="GO" id="GO:0019878">
    <property type="term" value="P:lysine biosynthetic process via aminoadipic acid"/>
    <property type="evidence" value="ECO:0007669"/>
    <property type="project" value="TreeGrafter"/>
</dbReference>
<dbReference type="AlphaFoldDB" id="A0A1A5YSW7"/>
<dbReference type="GO" id="GO:0005829">
    <property type="term" value="C:cytosol"/>
    <property type="evidence" value="ECO:0007669"/>
    <property type="project" value="TreeGrafter"/>
</dbReference>
<evidence type="ECO:0000313" key="5">
    <source>
        <dbReference type="EMBL" id="OBR68500.1"/>
    </source>
</evidence>
<dbReference type="Pfam" id="PF22624">
    <property type="entry name" value="AASDHPPT_N"/>
    <property type="match status" value="1"/>
</dbReference>
<dbReference type="InterPro" id="IPR037143">
    <property type="entry name" value="4-PPantetheinyl_Trfase_dom_sf"/>
</dbReference>
<dbReference type="Proteomes" id="UP000092024">
    <property type="component" value="Unassembled WGS sequence"/>
</dbReference>
<comment type="similarity">
    <text evidence="1">Belongs to the P-Pant transferase superfamily. Gsp/Sfp/HetI/AcpT family.</text>
</comment>
<feature type="domain" description="4'-phosphopantetheinyl transferase" evidence="3">
    <location>
        <begin position="110"/>
        <end position="217"/>
    </location>
</feature>
<evidence type="ECO:0000313" key="6">
    <source>
        <dbReference type="Proteomes" id="UP000092024"/>
    </source>
</evidence>
<comment type="caution">
    <text evidence="5">The sequence shown here is derived from an EMBL/GenBank/DDBJ whole genome shotgun (WGS) entry which is preliminary data.</text>
</comment>
<dbReference type="InterPro" id="IPR050559">
    <property type="entry name" value="P-Pant_transferase_sf"/>
</dbReference>
<proteinExistence type="inferred from homology"/>
<accession>A0A1A5YSW7</accession>
<dbReference type="PANTHER" id="PTHR12215">
    <property type="entry name" value="PHOSPHOPANTETHEINE TRANSFERASE"/>
    <property type="match status" value="1"/>
</dbReference>
<sequence>MMEAPAIYAVSMNPFDGSGEQERIAAWSELVSLERAQRISRFRRWEDQWRSLAGDMLVRYVLKERYGLPDSAILFKRNADNKPELVGGEVQFNVSHSGIWTVAAYHSELVGIDIEKVGIADMELARSMFAPAEYEALCRVSAERRNRFFYDIWTGKESYIKALGKGLSIPLDSFSVIEEADGIGAGKCGSAIAEAESARLWYLRSYHVADGYALSVCTLSPVRSNGVNMVNAAQLL</sequence>
<reference evidence="5 6" key="1">
    <citation type="submission" date="2016-05" db="EMBL/GenBank/DDBJ databases">
        <title>Paenibacillus oryzae. sp. nov., isolated from the rice root.</title>
        <authorList>
            <person name="Zhang J."/>
            <person name="Zhang X."/>
        </authorList>
    </citation>
    <scope>NUCLEOTIDE SEQUENCE [LARGE SCALE GENOMIC DNA]</scope>
    <source>
        <strain evidence="5 6">1DrF-4</strain>
    </source>
</reference>
<dbReference type="GO" id="GO:0008897">
    <property type="term" value="F:holo-[acyl-carrier-protein] synthase activity"/>
    <property type="evidence" value="ECO:0007669"/>
    <property type="project" value="InterPro"/>
</dbReference>
<dbReference type="GO" id="GO:0000287">
    <property type="term" value="F:magnesium ion binding"/>
    <property type="evidence" value="ECO:0007669"/>
    <property type="project" value="InterPro"/>
</dbReference>
<dbReference type="InterPro" id="IPR008278">
    <property type="entry name" value="4-PPantetheinyl_Trfase_dom"/>
</dbReference>